<keyword evidence="3" id="KW-1185">Reference proteome</keyword>
<dbReference type="RefSeq" id="WP_380595630.1">
    <property type="nucleotide sequence ID" value="NZ_JBHSDU010000003.1"/>
</dbReference>
<evidence type="ECO:0000256" key="1">
    <source>
        <dbReference type="SAM" id="SignalP"/>
    </source>
</evidence>
<comment type="caution">
    <text evidence="2">The sequence shown here is derived from an EMBL/GenBank/DDBJ whole genome shotgun (WGS) entry which is preliminary data.</text>
</comment>
<proteinExistence type="predicted"/>
<sequence>MFQQFTRAAAGVILFACGGLSITSCYAGETSDITTPAGEDAIGRSTRAALQGNGKLAASVLQGLPRNHFAGKDIVYRRCMLQRFHAKAKPPARPEVGDPFVSDVLGLYQTYWWHALMSPSDRDTYGRQLQRDLSTLLGEPNPIDDWNVLDERVARELRARGYYSQLGNTPPLRELMVWRKQDSSQREVQLPERTYPVKLEVLNDFVTRGWSAYARCDRGSNGGWATDERLFAVGPAFPQGLDSEAFRTSLLGHETQHFADLQQFPTLQPWELEYRAKLTELWMSRDSLHFLLGKFNSDQGDDQQVPHLFANKRVMRDLQAYLTANGVRCSREDLFDVAPDQLRAAAVEVLNRDTRVREYAASLAGTRPAKPGQ</sequence>
<feature type="signal peptide" evidence="1">
    <location>
        <begin position="1"/>
        <end position="27"/>
    </location>
</feature>
<reference evidence="3" key="1">
    <citation type="journal article" date="2019" name="Int. J. Syst. Evol. Microbiol.">
        <title>The Global Catalogue of Microorganisms (GCM) 10K type strain sequencing project: providing services to taxonomists for standard genome sequencing and annotation.</title>
        <authorList>
            <consortium name="The Broad Institute Genomics Platform"/>
            <consortium name="The Broad Institute Genome Sequencing Center for Infectious Disease"/>
            <person name="Wu L."/>
            <person name="Ma J."/>
        </authorList>
    </citation>
    <scope>NUCLEOTIDE SEQUENCE [LARGE SCALE GENOMIC DNA]</scope>
    <source>
        <strain evidence="3">CGMCC 1.10759</strain>
    </source>
</reference>
<evidence type="ECO:0000313" key="2">
    <source>
        <dbReference type="EMBL" id="MFC4308532.1"/>
    </source>
</evidence>
<name>A0ABV8SNV5_9GAMM</name>
<dbReference type="EMBL" id="JBHSDU010000003">
    <property type="protein sequence ID" value="MFC4308532.1"/>
    <property type="molecule type" value="Genomic_DNA"/>
</dbReference>
<organism evidence="2 3">
    <name type="scientific">Steroidobacter flavus</name>
    <dbReference type="NCBI Taxonomy" id="1842136"/>
    <lineage>
        <taxon>Bacteria</taxon>
        <taxon>Pseudomonadati</taxon>
        <taxon>Pseudomonadota</taxon>
        <taxon>Gammaproteobacteria</taxon>
        <taxon>Steroidobacterales</taxon>
        <taxon>Steroidobacteraceae</taxon>
        <taxon>Steroidobacter</taxon>
    </lineage>
</organism>
<feature type="chain" id="PRO_5046595450" evidence="1">
    <location>
        <begin position="28"/>
        <end position="373"/>
    </location>
</feature>
<gene>
    <name evidence="2" type="ORF">ACFPN2_05505</name>
</gene>
<dbReference type="PROSITE" id="PS51257">
    <property type="entry name" value="PROKAR_LIPOPROTEIN"/>
    <property type="match status" value="1"/>
</dbReference>
<dbReference type="Proteomes" id="UP001595904">
    <property type="component" value="Unassembled WGS sequence"/>
</dbReference>
<keyword evidence="1" id="KW-0732">Signal</keyword>
<accession>A0ABV8SNV5</accession>
<protein>
    <submittedName>
        <fullName evidence="2">Uncharacterized protein</fullName>
    </submittedName>
</protein>
<evidence type="ECO:0000313" key="3">
    <source>
        <dbReference type="Proteomes" id="UP001595904"/>
    </source>
</evidence>